<feature type="transmembrane region" description="Helical" evidence="6">
    <location>
        <begin position="20"/>
        <end position="40"/>
    </location>
</feature>
<dbReference type="KEGG" id="mbr:MONBRDRAFT_33994"/>
<comment type="subcellular location">
    <subcellularLocation>
        <location evidence="1">Membrane</location>
        <topology evidence="1">Multi-pass membrane protein</topology>
    </subcellularLocation>
</comment>
<dbReference type="Pfam" id="PF08551">
    <property type="entry name" value="DUF1751"/>
    <property type="match status" value="1"/>
</dbReference>
<dbReference type="PANTHER" id="PTHR13377:SF3">
    <property type="entry name" value="TRANSMEMBRANE PROTEIN 115"/>
    <property type="match status" value="1"/>
</dbReference>
<gene>
    <name evidence="7" type="ORF">MONBRDRAFT_33994</name>
</gene>
<feature type="region of interest" description="Disordered" evidence="5">
    <location>
        <begin position="272"/>
        <end position="310"/>
    </location>
</feature>
<dbReference type="GO" id="GO:0006890">
    <property type="term" value="P:retrograde vesicle-mediated transport, Golgi to endoplasmic reticulum"/>
    <property type="evidence" value="ECO:0000318"/>
    <property type="project" value="GO_Central"/>
</dbReference>
<evidence type="ECO:0000256" key="3">
    <source>
        <dbReference type="ARBA" id="ARBA00022989"/>
    </source>
</evidence>
<feature type="transmembrane region" description="Helical" evidence="6">
    <location>
        <begin position="71"/>
        <end position="93"/>
    </location>
</feature>
<evidence type="ECO:0000256" key="2">
    <source>
        <dbReference type="ARBA" id="ARBA00022692"/>
    </source>
</evidence>
<evidence type="ECO:0000256" key="5">
    <source>
        <dbReference type="SAM" id="MobiDB-lite"/>
    </source>
</evidence>
<dbReference type="FunCoup" id="A9V903">
    <property type="interactions" value="1123"/>
</dbReference>
<dbReference type="SMART" id="SM01160">
    <property type="entry name" value="DUF1751"/>
    <property type="match status" value="1"/>
</dbReference>
<name>A9V903_MONBE</name>
<dbReference type="Proteomes" id="UP000001357">
    <property type="component" value="Unassembled WGS sequence"/>
</dbReference>
<keyword evidence="4 6" id="KW-0472">Membrane</keyword>
<dbReference type="GO" id="GO:0016020">
    <property type="term" value="C:membrane"/>
    <property type="evidence" value="ECO:0007669"/>
    <property type="project" value="UniProtKB-SubCell"/>
</dbReference>
<dbReference type="RefSeq" id="XP_001749162.1">
    <property type="nucleotide sequence ID" value="XM_001749110.1"/>
</dbReference>
<keyword evidence="3 6" id="KW-1133">Transmembrane helix</keyword>
<keyword evidence="2 6" id="KW-0812">Transmembrane</keyword>
<dbReference type="AlphaFoldDB" id="A9V903"/>
<dbReference type="EMBL" id="CH991569">
    <property type="protein sequence ID" value="EDQ85968.1"/>
    <property type="molecule type" value="Genomic_DNA"/>
</dbReference>
<feature type="compositionally biased region" description="Low complexity" evidence="5">
    <location>
        <begin position="272"/>
        <end position="299"/>
    </location>
</feature>
<evidence type="ECO:0000256" key="6">
    <source>
        <dbReference type="SAM" id="Phobius"/>
    </source>
</evidence>
<organism evidence="7 8">
    <name type="scientific">Monosiga brevicollis</name>
    <name type="common">Choanoflagellate</name>
    <dbReference type="NCBI Taxonomy" id="81824"/>
    <lineage>
        <taxon>Eukaryota</taxon>
        <taxon>Choanoflagellata</taxon>
        <taxon>Craspedida</taxon>
        <taxon>Salpingoecidae</taxon>
        <taxon>Monosiga</taxon>
    </lineage>
</organism>
<dbReference type="GeneID" id="5894508"/>
<evidence type="ECO:0000256" key="4">
    <source>
        <dbReference type="ARBA" id="ARBA00023136"/>
    </source>
</evidence>
<protein>
    <recommendedName>
        <fullName evidence="9">Transmembrane protein 115</fullName>
    </recommendedName>
</protein>
<feature type="compositionally biased region" description="Pro residues" evidence="5">
    <location>
        <begin position="300"/>
        <end position="310"/>
    </location>
</feature>
<dbReference type="OMA" id="WATLFPS"/>
<dbReference type="InParanoid" id="A9V903"/>
<accession>A9V903</accession>
<evidence type="ECO:0008006" key="9">
    <source>
        <dbReference type="Google" id="ProtNLM"/>
    </source>
</evidence>
<keyword evidence="8" id="KW-1185">Reference proteome</keyword>
<dbReference type="eggNOG" id="KOG2890">
    <property type="taxonomic scope" value="Eukaryota"/>
</dbReference>
<evidence type="ECO:0000313" key="7">
    <source>
        <dbReference type="EMBL" id="EDQ85968.1"/>
    </source>
</evidence>
<evidence type="ECO:0000256" key="1">
    <source>
        <dbReference type="ARBA" id="ARBA00004141"/>
    </source>
</evidence>
<reference evidence="7 8" key="1">
    <citation type="journal article" date="2008" name="Nature">
        <title>The genome of the choanoflagellate Monosiga brevicollis and the origin of metazoans.</title>
        <authorList>
            <consortium name="JGI Sequencing"/>
            <person name="King N."/>
            <person name="Westbrook M.J."/>
            <person name="Young S.L."/>
            <person name="Kuo A."/>
            <person name="Abedin M."/>
            <person name="Chapman J."/>
            <person name="Fairclough S."/>
            <person name="Hellsten U."/>
            <person name="Isogai Y."/>
            <person name="Letunic I."/>
            <person name="Marr M."/>
            <person name="Pincus D."/>
            <person name="Putnam N."/>
            <person name="Rokas A."/>
            <person name="Wright K.J."/>
            <person name="Zuzow R."/>
            <person name="Dirks W."/>
            <person name="Good M."/>
            <person name="Goodstein D."/>
            <person name="Lemons D."/>
            <person name="Li W."/>
            <person name="Lyons J.B."/>
            <person name="Morris A."/>
            <person name="Nichols S."/>
            <person name="Richter D.J."/>
            <person name="Salamov A."/>
            <person name="Bork P."/>
            <person name="Lim W.A."/>
            <person name="Manning G."/>
            <person name="Miller W.T."/>
            <person name="McGinnis W."/>
            <person name="Shapiro H."/>
            <person name="Tjian R."/>
            <person name="Grigoriev I.V."/>
            <person name="Rokhsar D."/>
        </authorList>
    </citation>
    <scope>NUCLEOTIDE SEQUENCE [LARGE SCALE GENOMIC DNA]</scope>
    <source>
        <strain evidence="8">MX1 / ATCC 50154</strain>
    </source>
</reference>
<dbReference type="STRING" id="81824.A9V903"/>
<dbReference type="GO" id="GO:0005794">
    <property type="term" value="C:Golgi apparatus"/>
    <property type="evidence" value="ECO:0000318"/>
    <property type="project" value="GO_Central"/>
</dbReference>
<proteinExistence type="predicted"/>
<sequence length="310" mass="34205">MDVPRMMAALQKVSLYTRALAGVMVLLYVLTFIPGVYRYLAVTPAEVAPPLVHIWVIITGAYIEGSIFGEFIAIVNVATVLATTAAFIFLFAVTGDIGMLFWQFSGFTGCVAGFMVAYKQAYPQHSLVLGPLRLESKDGPLLLILVLTVLRLMHVISMAPVLMAVFGFLAAYIFLRHYQYRDHLRGDPSDAFAFEEFFPTGTHIASLIHIRDALRNRCRSVVRLLCPKNGRAFDLSKTSQLHLNMPDLRNSESNRRQAKALRDLDQRLQSVVVQQAQQKRQAPNNAPDSAASAESSAPPTLSPTPEPATA</sequence>
<feature type="transmembrane region" description="Helical" evidence="6">
    <location>
        <begin position="100"/>
        <end position="122"/>
    </location>
</feature>
<dbReference type="PANTHER" id="PTHR13377">
    <property type="entry name" value="PLACENTAL PROTEIN 6"/>
    <property type="match status" value="1"/>
</dbReference>
<feature type="transmembrane region" description="Helical" evidence="6">
    <location>
        <begin position="142"/>
        <end position="175"/>
    </location>
</feature>
<evidence type="ECO:0000313" key="8">
    <source>
        <dbReference type="Proteomes" id="UP000001357"/>
    </source>
</evidence>
<dbReference type="InterPro" id="IPR013861">
    <property type="entry name" value="TMEM115/Pdh1/Rbl19"/>
</dbReference>